<dbReference type="PROSITE" id="PS51257">
    <property type="entry name" value="PROKAR_LIPOPROTEIN"/>
    <property type="match status" value="1"/>
</dbReference>
<organism evidence="2 3">
    <name type="scientific">Pedococcus dokdonensis</name>
    <dbReference type="NCBI Taxonomy" id="443156"/>
    <lineage>
        <taxon>Bacteria</taxon>
        <taxon>Bacillati</taxon>
        <taxon>Actinomycetota</taxon>
        <taxon>Actinomycetes</taxon>
        <taxon>Micrococcales</taxon>
        <taxon>Intrasporangiaceae</taxon>
        <taxon>Pedococcus</taxon>
    </lineage>
</organism>
<protein>
    <recommendedName>
        <fullName evidence="4">Helicase/secretion neighborhood CpaE-like protein</fullName>
    </recommendedName>
</protein>
<name>A0A1H0UMU5_9MICO</name>
<dbReference type="Gene3D" id="3.40.50.300">
    <property type="entry name" value="P-loop containing nucleotide triphosphate hydrolases"/>
    <property type="match status" value="1"/>
</dbReference>
<keyword evidence="3" id="KW-1185">Reference proteome</keyword>
<gene>
    <name evidence="2" type="ORF">SAMN04489867_3420</name>
</gene>
<dbReference type="InterPro" id="IPR027417">
    <property type="entry name" value="P-loop_NTPase"/>
</dbReference>
<feature type="compositionally biased region" description="Basic and acidic residues" evidence="1">
    <location>
        <begin position="224"/>
        <end position="235"/>
    </location>
</feature>
<evidence type="ECO:0008006" key="4">
    <source>
        <dbReference type="Google" id="ProtNLM"/>
    </source>
</evidence>
<feature type="region of interest" description="Disordered" evidence="1">
    <location>
        <begin position="224"/>
        <end position="247"/>
    </location>
</feature>
<evidence type="ECO:0000313" key="3">
    <source>
        <dbReference type="Proteomes" id="UP000199077"/>
    </source>
</evidence>
<dbReference type="SUPFAM" id="SSF52540">
    <property type="entry name" value="P-loop containing nucleoside triphosphate hydrolases"/>
    <property type="match status" value="1"/>
</dbReference>
<proteinExistence type="predicted"/>
<evidence type="ECO:0000256" key="1">
    <source>
        <dbReference type="SAM" id="MobiDB-lite"/>
    </source>
</evidence>
<accession>A0A1H0UMU5</accession>
<dbReference type="STRING" id="443156.SAMN04489867_3420"/>
<evidence type="ECO:0000313" key="2">
    <source>
        <dbReference type="EMBL" id="SDP67652.1"/>
    </source>
</evidence>
<dbReference type="Proteomes" id="UP000199077">
    <property type="component" value="Chromosome I"/>
</dbReference>
<dbReference type="EMBL" id="LT629711">
    <property type="protein sequence ID" value="SDP67652.1"/>
    <property type="molecule type" value="Genomic_DNA"/>
</dbReference>
<sequence>MARPQGRAETCPIHGPAGAGCHRASSSPRLAGMDHRVLGVVGASGGLGVSTLAVALAVRATPLVGATVAVDGSPEGGALDVTACVEHVPGLRWPDLAAAEGRIDGAALLHELPADGPARVLAGRGRQPPDAVVEAALAGLAAVCGLVVVDLGGSLARAAACTDVLLVVGCTARQLADGAGVAERLHELPLPAALVLRLRRGDAVTPEEVAAHLDLPLADTLRDDPRARVDAERARPPGTRDSGPLAGLVDLVLAGPRPS</sequence>
<reference evidence="3" key="1">
    <citation type="submission" date="2016-10" db="EMBL/GenBank/DDBJ databases">
        <authorList>
            <person name="Varghese N."/>
            <person name="Submissions S."/>
        </authorList>
    </citation>
    <scope>NUCLEOTIDE SEQUENCE [LARGE SCALE GENOMIC DNA]</scope>
    <source>
        <strain evidence="3">DSM 22329</strain>
    </source>
</reference>
<dbReference type="AlphaFoldDB" id="A0A1H0UMU5"/>